<comment type="caution">
    <text evidence="8">The sequence shown here is derived from an EMBL/GenBank/DDBJ whole genome shotgun (WGS) entry which is preliminary data.</text>
</comment>
<sequence>MYFSGDGCLFVGHRSDNQQPPASVEILRMDDETALFLIPGWHTRPWAHEDEAFPQTRSKDLCRNLASSAQEVPKLRTFVRLLLWMAPAANLDRVFAAEKCPSLHVEVLAANLDEVLTGAGYGDRLAEPWDNVDEPPRPKPLIASLITINFFSIHRQQLMSDITSLQFPPVTAVLLASTAVVTLPCLLGILPFGYIYLNWSSVVFKLQVWRIATNVFFGGTGFPLIMDFFLLFRTSTALEAGYVSDIASYVWTLVVLYSTILGLSVPPHIDIPAVFVVEGEPNCQSQPLRACQHPDKTWFLTVYLPLQAPTGVRRPNPLPVPRWFRQLFRRSRQTTPGPASSSVASGVNVTNFRSDAANEVRHRWGSGQRLGGSAL</sequence>
<evidence type="ECO:0000256" key="3">
    <source>
        <dbReference type="ARBA" id="ARBA00022692"/>
    </source>
</evidence>
<dbReference type="GO" id="GO:0005789">
    <property type="term" value="C:endoplasmic reticulum membrane"/>
    <property type="evidence" value="ECO:0007669"/>
    <property type="project" value="UniProtKB-SubCell"/>
</dbReference>
<dbReference type="EMBL" id="RSCE01000005">
    <property type="protein sequence ID" value="RSH82681.1"/>
    <property type="molecule type" value="Genomic_DNA"/>
</dbReference>
<evidence type="ECO:0000256" key="5">
    <source>
        <dbReference type="ARBA" id="ARBA00022989"/>
    </source>
</evidence>
<dbReference type="RefSeq" id="XP_028476913.1">
    <property type="nucleotide sequence ID" value="XM_028623020.1"/>
</dbReference>
<name>A0A427XVC0_9TREE</name>
<dbReference type="AlphaFoldDB" id="A0A427XVC0"/>
<comment type="caution">
    <text evidence="7">Lacks conserved residue(s) required for the propagation of feature annotation.</text>
</comment>
<evidence type="ECO:0000313" key="9">
    <source>
        <dbReference type="Proteomes" id="UP000279236"/>
    </source>
</evidence>
<proteinExistence type="inferred from homology"/>
<evidence type="ECO:0000313" key="8">
    <source>
        <dbReference type="EMBL" id="RSH82681.1"/>
    </source>
</evidence>
<keyword evidence="4 7" id="KW-0256">Endoplasmic reticulum</keyword>
<evidence type="ECO:0000256" key="7">
    <source>
        <dbReference type="RuleBase" id="RU363059"/>
    </source>
</evidence>
<evidence type="ECO:0000256" key="1">
    <source>
        <dbReference type="ARBA" id="ARBA00004477"/>
    </source>
</evidence>
<comment type="function">
    <text evidence="7">May be involved in the degradation of misfolded endoplasmic reticulum (ER) luminal proteins.</text>
</comment>
<comment type="similarity">
    <text evidence="2 7">Belongs to the derlin family.</text>
</comment>
<dbReference type="PANTHER" id="PTHR11009">
    <property type="entry name" value="DER1-LIKE PROTEIN, DERLIN"/>
    <property type="match status" value="1"/>
</dbReference>
<evidence type="ECO:0000256" key="6">
    <source>
        <dbReference type="ARBA" id="ARBA00023136"/>
    </source>
</evidence>
<keyword evidence="9" id="KW-1185">Reference proteome</keyword>
<feature type="transmembrane region" description="Helical" evidence="7">
    <location>
        <begin position="246"/>
        <end position="265"/>
    </location>
</feature>
<dbReference type="GeneID" id="39592218"/>
<keyword evidence="5 7" id="KW-1133">Transmembrane helix</keyword>
<reference evidence="8 9" key="1">
    <citation type="submission" date="2018-11" db="EMBL/GenBank/DDBJ databases">
        <title>Genome sequence of Apiotrichum porosum DSM 27194.</title>
        <authorList>
            <person name="Aliyu H."/>
            <person name="Gorte O."/>
            <person name="Ochsenreither K."/>
        </authorList>
    </citation>
    <scope>NUCLEOTIDE SEQUENCE [LARGE SCALE GENOMIC DNA]</scope>
    <source>
        <strain evidence="8 9">DSM 27194</strain>
    </source>
</reference>
<dbReference type="STRING" id="105984.A0A427XVC0"/>
<organism evidence="8 9">
    <name type="scientific">Apiotrichum porosum</name>
    <dbReference type="NCBI Taxonomy" id="105984"/>
    <lineage>
        <taxon>Eukaryota</taxon>
        <taxon>Fungi</taxon>
        <taxon>Dikarya</taxon>
        <taxon>Basidiomycota</taxon>
        <taxon>Agaricomycotina</taxon>
        <taxon>Tremellomycetes</taxon>
        <taxon>Trichosporonales</taxon>
        <taxon>Trichosporonaceae</taxon>
        <taxon>Apiotrichum</taxon>
    </lineage>
</organism>
<feature type="transmembrane region" description="Helical" evidence="7">
    <location>
        <begin position="208"/>
        <end position="226"/>
    </location>
</feature>
<evidence type="ECO:0000256" key="4">
    <source>
        <dbReference type="ARBA" id="ARBA00022824"/>
    </source>
</evidence>
<accession>A0A427XVC0</accession>
<keyword evidence="3 7" id="KW-0812">Transmembrane</keyword>
<dbReference type="Pfam" id="PF04511">
    <property type="entry name" value="DER1"/>
    <property type="match status" value="1"/>
</dbReference>
<protein>
    <recommendedName>
        <fullName evidence="7">Derlin</fullName>
    </recommendedName>
</protein>
<dbReference type="GO" id="GO:0006950">
    <property type="term" value="P:response to stress"/>
    <property type="evidence" value="ECO:0007669"/>
    <property type="project" value="UniProtKB-ARBA"/>
</dbReference>
<gene>
    <name evidence="8" type="ORF">EHS24_007675</name>
</gene>
<dbReference type="InterPro" id="IPR035952">
    <property type="entry name" value="Rhomboid-like_sf"/>
</dbReference>
<feature type="transmembrane region" description="Helical" evidence="7">
    <location>
        <begin position="172"/>
        <end position="196"/>
    </location>
</feature>
<dbReference type="InterPro" id="IPR007599">
    <property type="entry name" value="DER1"/>
</dbReference>
<comment type="subcellular location">
    <subcellularLocation>
        <location evidence="1 7">Endoplasmic reticulum membrane</location>
        <topology evidence="1 7">Multi-pass membrane protein</topology>
    </subcellularLocation>
</comment>
<dbReference type="OrthoDB" id="1716531at2759"/>
<evidence type="ECO:0000256" key="2">
    <source>
        <dbReference type="ARBA" id="ARBA00008917"/>
    </source>
</evidence>
<dbReference type="Proteomes" id="UP000279236">
    <property type="component" value="Unassembled WGS sequence"/>
</dbReference>
<dbReference type="SUPFAM" id="SSF144091">
    <property type="entry name" value="Rhomboid-like"/>
    <property type="match status" value="1"/>
</dbReference>
<keyword evidence="6 7" id="KW-0472">Membrane</keyword>